<dbReference type="AlphaFoldDB" id="A0A1J5UB88"/>
<sequence length="87" mass="10187">MNKSTERLTIRLPFSEMQAIKQMAKESDQSVAEIVRSMINDKLNYDKNLNQKMLVEILMILRSQIKSEDLNRVLQMVDAFKKQQGIE</sequence>
<organism evidence="3 4">
    <name type="scientific">Bathymodiolus thermophilus thioautotrophic gill symbiont</name>
    <dbReference type="NCBI Taxonomy" id="2360"/>
    <lineage>
        <taxon>Bacteria</taxon>
        <taxon>Pseudomonadati</taxon>
        <taxon>Pseudomonadota</taxon>
        <taxon>Gammaproteobacteria</taxon>
        <taxon>sulfur-oxidizing symbionts</taxon>
    </lineage>
</organism>
<dbReference type="GO" id="GO:0006355">
    <property type="term" value="P:regulation of DNA-templated transcription"/>
    <property type="evidence" value="ECO:0007669"/>
    <property type="project" value="InterPro"/>
</dbReference>
<gene>
    <name evidence="3" type="ORF">BGC33_13785</name>
    <name evidence="2" type="ORF">MS2017_1368</name>
</gene>
<dbReference type="Proteomes" id="UP000278334">
    <property type="component" value="Chromosome"/>
</dbReference>
<dbReference type="Proteomes" id="UP000182798">
    <property type="component" value="Unassembled WGS sequence"/>
</dbReference>
<dbReference type="KEGG" id="bthg:MS2017_1368"/>
<evidence type="ECO:0000313" key="5">
    <source>
        <dbReference type="Proteomes" id="UP000278334"/>
    </source>
</evidence>
<dbReference type="InterPro" id="IPR002145">
    <property type="entry name" value="CopG"/>
</dbReference>
<dbReference type="SUPFAM" id="SSF47598">
    <property type="entry name" value="Ribbon-helix-helix"/>
    <property type="match status" value="1"/>
</dbReference>
<reference evidence="4" key="1">
    <citation type="submission" date="2016-09" db="EMBL/GenBank/DDBJ databases">
        <title>Genome Sequence of Bathymodiolus thermophilus sulfur-oxidizing gill endosymbiont.</title>
        <authorList>
            <person name="Ponnudurai R."/>
            <person name="Kleiner M."/>
            <person name="Sayavedra L."/>
            <person name="Thuermer A."/>
            <person name="Felbeck H."/>
            <person name="Schlueter R."/>
            <person name="Schweder T."/>
            <person name="Markert S."/>
        </authorList>
    </citation>
    <scope>NUCLEOTIDE SEQUENCE [LARGE SCALE GENOMIC DNA]</scope>
    <source>
        <strain evidence="4">BAT/CrabSpa'14</strain>
    </source>
</reference>
<evidence type="ECO:0000259" key="1">
    <source>
        <dbReference type="Pfam" id="PF01402"/>
    </source>
</evidence>
<name>A0A1J5UB88_9GAMM</name>
<protein>
    <recommendedName>
        <fullName evidence="1">Ribbon-helix-helix protein CopG domain-containing protein</fullName>
    </recommendedName>
</protein>
<dbReference type="EMBL" id="CP024634">
    <property type="protein sequence ID" value="AYQ57056.1"/>
    <property type="molecule type" value="Genomic_DNA"/>
</dbReference>
<feature type="domain" description="Ribbon-helix-helix protein CopG" evidence="1">
    <location>
        <begin position="6"/>
        <end position="44"/>
    </location>
</feature>
<dbReference type="RefSeq" id="WP_071563310.1">
    <property type="nucleotide sequence ID" value="NZ_CP024634.1"/>
</dbReference>
<dbReference type="InterPro" id="IPR010985">
    <property type="entry name" value="Ribbon_hlx_hlx"/>
</dbReference>
<dbReference type="EMBL" id="MIQH01000113">
    <property type="protein sequence ID" value="OIR25641.1"/>
    <property type="molecule type" value="Genomic_DNA"/>
</dbReference>
<proteinExistence type="predicted"/>
<evidence type="ECO:0000313" key="4">
    <source>
        <dbReference type="Proteomes" id="UP000182798"/>
    </source>
</evidence>
<evidence type="ECO:0000313" key="2">
    <source>
        <dbReference type="EMBL" id="AYQ57056.1"/>
    </source>
</evidence>
<accession>A0A1J5UB88</accession>
<evidence type="ECO:0000313" key="3">
    <source>
        <dbReference type="EMBL" id="OIR25641.1"/>
    </source>
</evidence>
<reference evidence="3" key="2">
    <citation type="journal article" date="2017" name="Stand. Genomic Sci.">
        <title>Genome sequence of the sulfur-oxidizing Bathymodiolus thermophilus gill endosymbiont.</title>
        <authorList>
            <person name="Ponnudurai R."/>
            <person name="Sayavedra L."/>
            <person name="Kleiner M."/>
            <person name="Heiden S.E."/>
            <person name="Thurmer A."/>
            <person name="Felbeck H."/>
            <person name="Schluter R."/>
            <person name="Sievert S.M."/>
            <person name="Daniel R."/>
            <person name="Schweder T."/>
            <person name="Markert S."/>
        </authorList>
    </citation>
    <scope>NUCLEOTIDE SEQUENCE</scope>
    <source>
        <strain evidence="3">BAT/CrabSpa'14</strain>
    </source>
</reference>
<dbReference type="Pfam" id="PF01402">
    <property type="entry name" value="RHH_1"/>
    <property type="match status" value="1"/>
</dbReference>
<reference evidence="2 5" key="3">
    <citation type="submission" date="2017-11" db="EMBL/GenBank/DDBJ databases">
        <title>Genome sequence of the bacterial symbiont EPR9N from a vent mussel Bathymodiolus thermophilus.</title>
        <authorList>
            <person name="Won Y.-J."/>
        </authorList>
    </citation>
    <scope>NUCLEOTIDE SEQUENCE [LARGE SCALE GENOMIC DNA]</scope>
    <source>
        <strain evidence="2 5">EPR9N</strain>
    </source>
</reference>